<sequence>KLEIVEKKKEKCREWDSNPRTPMRPDISSELLNQRKTFFKDLESSLLANHQQWSGTVDQAWLSLLEEFLNF</sequence>
<reference evidence="1" key="1">
    <citation type="journal article" date="2014" name="Front. Microbiol.">
        <title>High frequency of phylogenetically diverse reductive dehalogenase-homologous genes in deep subseafloor sedimentary metagenomes.</title>
        <authorList>
            <person name="Kawai M."/>
            <person name="Futagami T."/>
            <person name="Toyoda A."/>
            <person name="Takaki Y."/>
            <person name="Nishi S."/>
            <person name="Hori S."/>
            <person name="Arai W."/>
            <person name="Tsubouchi T."/>
            <person name="Morono Y."/>
            <person name="Uchiyama I."/>
            <person name="Ito T."/>
            <person name="Fujiyama A."/>
            <person name="Inagaki F."/>
            <person name="Takami H."/>
        </authorList>
    </citation>
    <scope>NUCLEOTIDE SEQUENCE</scope>
    <source>
        <strain evidence="1">Expedition CK06-06</strain>
    </source>
</reference>
<evidence type="ECO:0000313" key="1">
    <source>
        <dbReference type="EMBL" id="GAH13077.1"/>
    </source>
</evidence>
<comment type="caution">
    <text evidence="1">The sequence shown here is derived from an EMBL/GenBank/DDBJ whole genome shotgun (WGS) entry which is preliminary data.</text>
</comment>
<organism evidence="1">
    <name type="scientific">marine sediment metagenome</name>
    <dbReference type="NCBI Taxonomy" id="412755"/>
    <lineage>
        <taxon>unclassified sequences</taxon>
        <taxon>metagenomes</taxon>
        <taxon>ecological metagenomes</taxon>
    </lineage>
</organism>
<gene>
    <name evidence="1" type="ORF">S01H4_61702</name>
</gene>
<dbReference type="AlphaFoldDB" id="X1CYZ2"/>
<accession>X1CYZ2</accession>
<proteinExistence type="predicted"/>
<dbReference type="EMBL" id="BART01036647">
    <property type="protein sequence ID" value="GAH13077.1"/>
    <property type="molecule type" value="Genomic_DNA"/>
</dbReference>
<protein>
    <submittedName>
        <fullName evidence="1">Uncharacterized protein</fullName>
    </submittedName>
</protein>
<feature type="non-terminal residue" evidence="1">
    <location>
        <position position="1"/>
    </location>
</feature>
<name>X1CYZ2_9ZZZZ</name>